<sequence>RPPGPSAAALGIVRQQGEQPVVAAPLATPLLMRESSYDRDTKERDERTAGFYDNEDSTVDGRFGEGQTGAGAEIFRPGLEGRV</sequence>
<organism evidence="2 3">
    <name type="scientific">Coniosporium apollinis</name>
    <dbReference type="NCBI Taxonomy" id="61459"/>
    <lineage>
        <taxon>Eukaryota</taxon>
        <taxon>Fungi</taxon>
        <taxon>Dikarya</taxon>
        <taxon>Ascomycota</taxon>
        <taxon>Pezizomycotina</taxon>
        <taxon>Dothideomycetes</taxon>
        <taxon>Dothideomycetes incertae sedis</taxon>
        <taxon>Coniosporium</taxon>
    </lineage>
</organism>
<evidence type="ECO:0000313" key="3">
    <source>
        <dbReference type="Proteomes" id="UP001172684"/>
    </source>
</evidence>
<reference evidence="2" key="1">
    <citation type="submission" date="2022-10" db="EMBL/GenBank/DDBJ databases">
        <title>Culturing micro-colonial fungi from biological soil crusts in the Mojave desert and describing Neophaeococcomyces mojavensis, and introducing the new genera and species Taxawa tesnikishii.</title>
        <authorList>
            <person name="Kurbessoian T."/>
            <person name="Stajich J.E."/>
        </authorList>
    </citation>
    <scope>NUCLEOTIDE SEQUENCE</scope>
    <source>
        <strain evidence="2">TK_1</strain>
    </source>
</reference>
<feature type="region of interest" description="Disordered" evidence="1">
    <location>
        <begin position="36"/>
        <end position="83"/>
    </location>
</feature>
<accession>A0ABQ9NGK3</accession>
<feature type="compositionally biased region" description="Basic and acidic residues" evidence="1">
    <location>
        <begin position="36"/>
        <end position="48"/>
    </location>
</feature>
<feature type="non-terminal residue" evidence="2">
    <location>
        <position position="1"/>
    </location>
</feature>
<evidence type="ECO:0000256" key="1">
    <source>
        <dbReference type="SAM" id="MobiDB-lite"/>
    </source>
</evidence>
<comment type="caution">
    <text evidence="2">The sequence shown here is derived from an EMBL/GenBank/DDBJ whole genome shotgun (WGS) entry which is preliminary data.</text>
</comment>
<protein>
    <submittedName>
        <fullName evidence="2">Uncharacterized protein</fullName>
    </submittedName>
</protein>
<keyword evidence="3" id="KW-1185">Reference proteome</keyword>
<gene>
    <name evidence="2" type="ORF">H2201_008297</name>
</gene>
<proteinExistence type="predicted"/>
<dbReference type="EMBL" id="JAPDRL010000107">
    <property type="protein sequence ID" value="KAJ9657121.1"/>
    <property type="molecule type" value="Genomic_DNA"/>
</dbReference>
<dbReference type="Proteomes" id="UP001172684">
    <property type="component" value="Unassembled WGS sequence"/>
</dbReference>
<name>A0ABQ9NGK3_9PEZI</name>
<evidence type="ECO:0000313" key="2">
    <source>
        <dbReference type="EMBL" id="KAJ9657121.1"/>
    </source>
</evidence>